<keyword evidence="2" id="KW-0378">Hydrolase</keyword>
<proteinExistence type="predicted"/>
<dbReference type="InterPro" id="IPR029058">
    <property type="entry name" value="AB_hydrolase_fold"/>
</dbReference>
<dbReference type="InterPro" id="IPR000073">
    <property type="entry name" value="AB_hydrolase_1"/>
</dbReference>
<accession>A0ABT0K0S8</accession>
<evidence type="ECO:0000313" key="3">
    <source>
        <dbReference type="Proteomes" id="UP001201873"/>
    </source>
</evidence>
<dbReference type="InterPro" id="IPR050266">
    <property type="entry name" value="AB_hydrolase_sf"/>
</dbReference>
<dbReference type="PANTHER" id="PTHR43798">
    <property type="entry name" value="MONOACYLGLYCEROL LIPASE"/>
    <property type="match status" value="1"/>
</dbReference>
<gene>
    <name evidence="2" type="ORF">MXD59_16725</name>
</gene>
<evidence type="ECO:0000259" key="1">
    <source>
        <dbReference type="Pfam" id="PF00561"/>
    </source>
</evidence>
<comment type="caution">
    <text evidence="2">The sequence shown here is derived from an EMBL/GenBank/DDBJ whole genome shotgun (WGS) entry which is preliminary data.</text>
</comment>
<dbReference type="SUPFAM" id="SSF53474">
    <property type="entry name" value="alpha/beta-Hydrolases"/>
    <property type="match status" value="1"/>
</dbReference>
<dbReference type="RefSeq" id="WP_248825646.1">
    <property type="nucleotide sequence ID" value="NZ_JALKFT010000017.1"/>
</dbReference>
<name>A0ABT0K0S8_9ACTN</name>
<dbReference type="PRINTS" id="PR00111">
    <property type="entry name" value="ABHYDROLASE"/>
</dbReference>
<dbReference type="Proteomes" id="UP001201873">
    <property type="component" value="Unassembled WGS sequence"/>
</dbReference>
<dbReference type="GO" id="GO:0016787">
    <property type="term" value="F:hydrolase activity"/>
    <property type="evidence" value="ECO:0007669"/>
    <property type="project" value="UniProtKB-KW"/>
</dbReference>
<reference evidence="2 3" key="1">
    <citation type="submission" date="2022-04" db="EMBL/GenBank/DDBJ databases">
        <title>Genome diversity in the genus Frankia.</title>
        <authorList>
            <person name="Carlos-Shanley C."/>
            <person name="Hahn D."/>
        </authorList>
    </citation>
    <scope>NUCLEOTIDE SEQUENCE [LARGE SCALE GENOMIC DNA]</scope>
    <source>
        <strain evidence="2 3">Ag45/Mut15</strain>
    </source>
</reference>
<sequence>MDAAPHAAVLDLAQGQISYRTAGPRDSDHPPVVFLHGLLVDGHLWDAVAARLAEQGVRSHAPTLPLGAHRTPMRPEADLTPRGIARLVLDFLVALDLRDVTLVGNDTGGAIAQFVLATDPTRIGRVVLTNCDAFDTFPPFPFTLLVRLLRHPALVAALVPGLRSARLRHSPLAFGPLASRPFDPRVTRAWVAPLAQPAVRRDAAKLARGIDPADLLEVSGRLAKVDVPVRVLWGDADRFFRVDLGRRLAAAFATATFETVAGGRTFLPHDHPDRVATAIVAAT</sequence>
<dbReference type="EMBL" id="JALKFT010000017">
    <property type="protein sequence ID" value="MCK9877393.1"/>
    <property type="molecule type" value="Genomic_DNA"/>
</dbReference>
<dbReference type="Gene3D" id="3.40.50.1820">
    <property type="entry name" value="alpha/beta hydrolase"/>
    <property type="match status" value="1"/>
</dbReference>
<evidence type="ECO:0000313" key="2">
    <source>
        <dbReference type="EMBL" id="MCK9877393.1"/>
    </source>
</evidence>
<feature type="domain" description="AB hydrolase-1" evidence="1">
    <location>
        <begin position="30"/>
        <end position="271"/>
    </location>
</feature>
<organism evidence="2 3">
    <name type="scientific">Frankia umida</name>
    <dbReference type="NCBI Taxonomy" id="573489"/>
    <lineage>
        <taxon>Bacteria</taxon>
        <taxon>Bacillati</taxon>
        <taxon>Actinomycetota</taxon>
        <taxon>Actinomycetes</taxon>
        <taxon>Frankiales</taxon>
        <taxon>Frankiaceae</taxon>
        <taxon>Frankia</taxon>
    </lineage>
</organism>
<dbReference type="Pfam" id="PF00561">
    <property type="entry name" value="Abhydrolase_1"/>
    <property type="match status" value="1"/>
</dbReference>
<keyword evidence="3" id="KW-1185">Reference proteome</keyword>
<protein>
    <submittedName>
        <fullName evidence="2">Alpha/beta hydrolase</fullName>
    </submittedName>
</protein>